<evidence type="ECO:0000256" key="2">
    <source>
        <dbReference type="ARBA" id="ARBA00022475"/>
    </source>
</evidence>
<feature type="domain" description="Metallo-beta-lactamase" evidence="8">
    <location>
        <begin position="516"/>
        <end position="725"/>
    </location>
</feature>
<keyword evidence="6" id="KW-0175">Coiled coil</keyword>
<feature type="transmembrane region" description="Helical" evidence="7">
    <location>
        <begin position="479"/>
        <end position="499"/>
    </location>
</feature>
<organism evidence="9 10">
    <name type="scientific">Zhenpiania hominis</name>
    <dbReference type="NCBI Taxonomy" id="2763644"/>
    <lineage>
        <taxon>Bacteria</taxon>
        <taxon>Bacillati</taxon>
        <taxon>Bacillota</taxon>
        <taxon>Clostridia</taxon>
        <taxon>Peptostreptococcales</taxon>
        <taxon>Anaerovoracaceae</taxon>
        <taxon>Zhenpiania</taxon>
    </lineage>
</organism>
<dbReference type="PANTHER" id="PTHR30619:SF7">
    <property type="entry name" value="BETA-LACTAMASE DOMAIN PROTEIN"/>
    <property type="match status" value="1"/>
</dbReference>
<gene>
    <name evidence="9" type="ORF">H9L42_04455</name>
</gene>
<dbReference type="AlphaFoldDB" id="A0A923SQ44"/>
<dbReference type="Proteomes" id="UP000602647">
    <property type="component" value="Unassembled WGS sequence"/>
</dbReference>
<dbReference type="GO" id="GO:0005886">
    <property type="term" value="C:plasma membrane"/>
    <property type="evidence" value="ECO:0007669"/>
    <property type="project" value="UniProtKB-SubCell"/>
</dbReference>
<dbReference type="EMBL" id="JACRYT010000003">
    <property type="protein sequence ID" value="MBC6679075.1"/>
    <property type="molecule type" value="Genomic_DNA"/>
</dbReference>
<evidence type="ECO:0000313" key="10">
    <source>
        <dbReference type="Proteomes" id="UP000602647"/>
    </source>
</evidence>
<evidence type="ECO:0000313" key="9">
    <source>
        <dbReference type="EMBL" id="MBC6679075.1"/>
    </source>
</evidence>
<feature type="transmembrane region" description="Helical" evidence="7">
    <location>
        <begin position="56"/>
        <end position="74"/>
    </location>
</feature>
<comment type="caution">
    <text evidence="9">The sequence shown here is derived from an EMBL/GenBank/DDBJ whole genome shotgun (WGS) entry which is preliminary data.</text>
</comment>
<accession>A0A923SQ44</accession>
<dbReference type="InterPro" id="IPR004797">
    <property type="entry name" value="Competence_ComEC/Rec2"/>
</dbReference>
<evidence type="ECO:0000256" key="5">
    <source>
        <dbReference type="ARBA" id="ARBA00023136"/>
    </source>
</evidence>
<dbReference type="Pfam" id="PF03772">
    <property type="entry name" value="Competence"/>
    <property type="match status" value="1"/>
</dbReference>
<proteinExistence type="predicted"/>
<dbReference type="InterPro" id="IPR035681">
    <property type="entry name" value="ComA-like_MBL"/>
</dbReference>
<evidence type="ECO:0000256" key="6">
    <source>
        <dbReference type="SAM" id="Coils"/>
    </source>
</evidence>
<evidence type="ECO:0000256" key="4">
    <source>
        <dbReference type="ARBA" id="ARBA00022989"/>
    </source>
</evidence>
<keyword evidence="4 7" id="KW-1133">Transmembrane helix</keyword>
<feature type="transmembrane region" description="Helical" evidence="7">
    <location>
        <begin position="333"/>
        <end position="351"/>
    </location>
</feature>
<dbReference type="GO" id="GO:0030420">
    <property type="term" value="P:establishment of competence for transformation"/>
    <property type="evidence" value="ECO:0007669"/>
    <property type="project" value="InterPro"/>
</dbReference>
<dbReference type="InterPro" id="IPR004477">
    <property type="entry name" value="ComEC_N"/>
</dbReference>
<dbReference type="Gene3D" id="3.60.15.10">
    <property type="entry name" value="Ribonuclease Z/Hydroxyacylglutathione hydrolase-like"/>
    <property type="match status" value="1"/>
</dbReference>
<dbReference type="InterPro" id="IPR001279">
    <property type="entry name" value="Metallo-B-lactamas"/>
</dbReference>
<dbReference type="PANTHER" id="PTHR30619">
    <property type="entry name" value="DNA INTERNALIZATION/COMPETENCE PROTEIN COMEC/REC2"/>
    <property type="match status" value="1"/>
</dbReference>
<keyword evidence="10" id="KW-1185">Reference proteome</keyword>
<evidence type="ECO:0000256" key="7">
    <source>
        <dbReference type="SAM" id="Phobius"/>
    </source>
</evidence>
<dbReference type="NCBIfam" id="TIGR00360">
    <property type="entry name" value="ComEC_N-term"/>
    <property type="match status" value="1"/>
</dbReference>
<dbReference type="SMART" id="SM00849">
    <property type="entry name" value="Lactamase_B"/>
    <property type="match status" value="1"/>
</dbReference>
<dbReference type="Pfam" id="PF00753">
    <property type="entry name" value="Lactamase_B"/>
    <property type="match status" value="1"/>
</dbReference>
<protein>
    <submittedName>
        <fullName evidence="9">DNA internalization-related competence protein ComEC/Rec2</fullName>
    </submittedName>
</protein>
<feature type="transmembrane region" description="Helical" evidence="7">
    <location>
        <begin position="358"/>
        <end position="377"/>
    </location>
</feature>
<dbReference type="InterPro" id="IPR036866">
    <property type="entry name" value="RibonucZ/Hydroxyglut_hydro"/>
</dbReference>
<keyword evidence="5 7" id="KW-0472">Membrane</keyword>
<feature type="transmembrane region" description="Helical" evidence="7">
    <location>
        <begin position="265"/>
        <end position="281"/>
    </location>
</feature>
<reference evidence="9" key="1">
    <citation type="submission" date="2020-08" db="EMBL/GenBank/DDBJ databases">
        <title>Genome public.</title>
        <authorList>
            <person name="Liu C."/>
            <person name="Sun Q."/>
        </authorList>
    </citation>
    <scope>NUCLEOTIDE SEQUENCE</scope>
    <source>
        <strain evidence="9">BX12</strain>
    </source>
</reference>
<dbReference type="InterPro" id="IPR025405">
    <property type="entry name" value="DUF4131"/>
</dbReference>
<feature type="transmembrane region" description="Helical" evidence="7">
    <location>
        <begin position="238"/>
        <end position="258"/>
    </location>
</feature>
<dbReference type="RefSeq" id="WP_187302184.1">
    <property type="nucleotide sequence ID" value="NZ_CBCTQH010000030.1"/>
</dbReference>
<sequence length="773" mass="85229">MHISLRRPALVAAISFGGGIGTAYILETTILIWCLVLTVSATLQMVAALKGKGRQTAAVLFTAMCIWSGGGMYMQCCIEAPDPLCGQEGKKVRISGYADKIEKRESSVRITIENEDRRILANYYGGWEEETLEEGQWADFQGKISLPQTRRNPGCFDYRLYLRSCGIQMMMNIEEIQPQEGETSLYRTVVSDIRNTFSDKLKASLEPELSGIGIAMVFGDKSTLDEELYEDFQRNGTAHILAVSGLHVGILYSFFSFLWRGKKGVAFYFSVSGVLLLYTALADFSPSVVRAAVMIALHLGAGILHRRYDLLSAAAATFILMLASNPFQLFHAGFQLSFLAIASLGVILPFAKTLYQGVFLSSIVIQAGMLPYTAYLFNYISFGAFIANVPVIFLSGLLLPMGIVLIPLAYCSDSLFSAGAELLGAGCRILIGVNGFFYGDGITAMDVVSPSVPFLIGYYGILFFYVSEKGRILFLRKQYRQIVVCTALVGLLAFTLAPLTNTGFEKSDIVFVDVGQGDCIHVRTPDGKNYLLDGGGSAKYNVGKNTLKPYLLKNGVRKVEAAFVTHLHEDHYGGIRELAKEGMVKQIGVYEANKVLEPELCRETGGKTELIYLYGGQSVKLGDKVFLDILAPERRTVEEYQELIKKQEEENESSMIMRLRYKGVSVLITGDIDQEGETRLAADPALKEQISCDILKVAHHGSKYSTSDAFLDAVSPELAVFQVGKNNFGHPSETVIEKCRQRGIMIYRNDRSGAVGIFVEKDGRGIRIYKLIE</sequence>
<feature type="transmembrane region" description="Helical" evidence="7">
    <location>
        <begin position="451"/>
        <end position="467"/>
    </location>
</feature>
<dbReference type="Pfam" id="PF13567">
    <property type="entry name" value="DUF4131"/>
    <property type="match status" value="1"/>
</dbReference>
<dbReference type="CDD" id="cd07731">
    <property type="entry name" value="ComA-like_MBL-fold"/>
    <property type="match status" value="1"/>
</dbReference>
<dbReference type="NCBIfam" id="TIGR00361">
    <property type="entry name" value="ComEC_Rec2"/>
    <property type="match status" value="1"/>
</dbReference>
<dbReference type="InterPro" id="IPR052159">
    <property type="entry name" value="Competence_DNA_uptake"/>
</dbReference>
<dbReference type="SUPFAM" id="SSF56281">
    <property type="entry name" value="Metallo-hydrolase/oxidoreductase"/>
    <property type="match status" value="1"/>
</dbReference>
<evidence type="ECO:0000256" key="3">
    <source>
        <dbReference type="ARBA" id="ARBA00022692"/>
    </source>
</evidence>
<comment type="subcellular location">
    <subcellularLocation>
        <location evidence="1">Cell membrane</location>
        <topology evidence="1">Multi-pass membrane protein</topology>
    </subcellularLocation>
</comment>
<evidence type="ECO:0000256" key="1">
    <source>
        <dbReference type="ARBA" id="ARBA00004651"/>
    </source>
</evidence>
<keyword evidence="2" id="KW-1003">Cell membrane</keyword>
<name>A0A923SQ44_9FIRM</name>
<feature type="transmembrane region" description="Helical" evidence="7">
    <location>
        <begin position="422"/>
        <end position="439"/>
    </location>
</feature>
<evidence type="ECO:0000259" key="8">
    <source>
        <dbReference type="SMART" id="SM00849"/>
    </source>
</evidence>
<feature type="coiled-coil region" evidence="6">
    <location>
        <begin position="630"/>
        <end position="657"/>
    </location>
</feature>
<keyword evidence="3 7" id="KW-0812">Transmembrane</keyword>
<feature type="transmembrane region" description="Helical" evidence="7">
    <location>
        <begin position="389"/>
        <end position="410"/>
    </location>
</feature>